<reference evidence="9 11" key="3">
    <citation type="journal article" date="2015" name="BMC Genomics">
        <title>Sex and parasites: genomic and transcriptomic analysis of Microbotryum lychnidis-dioicae, the biotrophic and plant-castrating anther smut fungus.</title>
        <authorList>
            <person name="Perlin M.H."/>
            <person name="Amselem J."/>
            <person name="Fontanillas E."/>
            <person name="Toh S.S."/>
            <person name="Chen Z."/>
            <person name="Goldberg J."/>
            <person name="Duplessis S."/>
            <person name="Henrissat B."/>
            <person name="Young S."/>
            <person name="Zeng Q."/>
            <person name="Aguileta G."/>
            <person name="Petit E."/>
            <person name="Badouin H."/>
            <person name="Andrews J."/>
            <person name="Razeeq D."/>
            <person name="Gabaldon T."/>
            <person name="Quesneville H."/>
            <person name="Giraud T."/>
            <person name="Hood M.E."/>
            <person name="Schultz D.J."/>
            <person name="Cuomo C.A."/>
        </authorList>
    </citation>
    <scope>NUCLEOTIDE SEQUENCE [LARGE SCALE GENOMIC DNA]</scope>
    <source>
        <strain evidence="11">p1A1 Lamole</strain>
        <strain evidence="9">P1A1 Lamole</strain>
    </source>
</reference>
<dbReference type="EnsemblFungi" id="MVLG_02907T0">
    <property type="protein sequence ID" value="MVLG_02907T0"/>
    <property type="gene ID" value="MVLG_02907"/>
</dbReference>
<name>U5H6K8_USTV1</name>
<dbReference type="InParanoid" id="U5H6K8"/>
<keyword evidence="3" id="KW-0813">Transport</keyword>
<sequence length="160" mass="16686">MNAPVSIFAQNNGVISITRCANRTAGYFCAATLIVIGILAKISGIFLAIPAPVLGGVTTFLFASVAVSGFRVLSYMSFTRRARMILASALSLGLGILLILSTPFLIAGIIASILNALLPADPDAPVDEADEEGDEEESMEAGKKTSPVRSANDAEIKEAQ</sequence>
<gene>
    <name evidence="9" type="ORF">MVLG_02907</name>
</gene>
<keyword evidence="4 8" id="KW-0812">Transmembrane</keyword>
<evidence type="ECO:0000256" key="8">
    <source>
        <dbReference type="SAM" id="Phobius"/>
    </source>
</evidence>
<dbReference type="OMA" id="ISITRCA"/>
<dbReference type="AlphaFoldDB" id="U5H6K8"/>
<dbReference type="Pfam" id="PF00860">
    <property type="entry name" value="Xan_ur_permease"/>
    <property type="match status" value="1"/>
</dbReference>
<evidence type="ECO:0000256" key="4">
    <source>
        <dbReference type="ARBA" id="ARBA00022692"/>
    </source>
</evidence>
<evidence type="ECO:0000313" key="11">
    <source>
        <dbReference type="Proteomes" id="UP000017200"/>
    </source>
</evidence>
<evidence type="ECO:0000313" key="9">
    <source>
        <dbReference type="EMBL" id="KDE06872.1"/>
    </source>
</evidence>
<accession>U5H6K8</accession>
<comment type="similarity">
    <text evidence="2">Belongs to the nucleobase:cation symporter-2 (NCS2) (TC 2.A.40) family.</text>
</comment>
<keyword evidence="11" id="KW-1185">Reference proteome</keyword>
<protein>
    <recommendedName>
        <fullName evidence="12">SLC26A/SulP transporter domain-containing protein</fullName>
    </recommendedName>
</protein>
<evidence type="ECO:0000313" key="10">
    <source>
        <dbReference type="EnsemblFungi" id="MVLG_02907T0"/>
    </source>
</evidence>
<feature type="compositionally biased region" description="Acidic residues" evidence="7">
    <location>
        <begin position="124"/>
        <end position="139"/>
    </location>
</feature>
<dbReference type="GO" id="GO:0042907">
    <property type="term" value="F:xanthine transmembrane transporter activity"/>
    <property type="evidence" value="ECO:0007669"/>
    <property type="project" value="TreeGrafter"/>
</dbReference>
<comment type="subcellular location">
    <subcellularLocation>
        <location evidence="1">Membrane</location>
        <topology evidence="1">Multi-pass membrane protein</topology>
    </subcellularLocation>
</comment>
<dbReference type="EMBL" id="GL541666">
    <property type="protein sequence ID" value="KDE06872.1"/>
    <property type="molecule type" value="Genomic_DNA"/>
</dbReference>
<organism evidence="9">
    <name type="scientific">Microbotryum lychnidis-dioicae (strain p1A1 Lamole / MvSl-1064)</name>
    <name type="common">Anther smut fungus</name>
    <dbReference type="NCBI Taxonomy" id="683840"/>
    <lineage>
        <taxon>Eukaryota</taxon>
        <taxon>Fungi</taxon>
        <taxon>Dikarya</taxon>
        <taxon>Basidiomycota</taxon>
        <taxon>Pucciniomycotina</taxon>
        <taxon>Microbotryomycetes</taxon>
        <taxon>Microbotryales</taxon>
        <taxon>Microbotryaceae</taxon>
        <taxon>Microbotryum</taxon>
    </lineage>
</organism>
<evidence type="ECO:0000256" key="2">
    <source>
        <dbReference type="ARBA" id="ARBA00008821"/>
    </source>
</evidence>
<keyword evidence="6 8" id="KW-0472">Membrane</keyword>
<dbReference type="PROSITE" id="PS01116">
    <property type="entry name" value="XANTH_URACIL_PERMASE"/>
    <property type="match status" value="1"/>
</dbReference>
<evidence type="ECO:0000256" key="6">
    <source>
        <dbReference type="ARBA" id="ARBA00023136"/>
    </source>
</evidence>
<evidence type="ECO:0000256" key="7">
    <source>
        <dbReference type="SAM" id="MobiDB-lite"/>
    </source>
</evidence>
<dbReference type="OrthoDB" id="1641903at2759"/>
<evidence type="ECO:0008006" key="12">
    <source>
        <dbReference type="Google" id="ProtNLM"/>
    </source>
</evidence>
<dbReference type="InterPro" id="IPR006043">
    <property type="entry name" value="NCS2"/>
</dbReference>
<dbReference type="HOGENOM" id="CLU_017959_2_1_1"/>
<feature type="region of interest" description="Disordered" evidence="7">
    <location>
        <begin position="121"/>
        <end position="160"/>
    </location>
</feature>
<dbReference type="GO" id="GO:0000324">
    <property type="term" value="C:fungal-type vacuole"/>
    <property type="evidence" value="ECO:0007669"/>
    <property type="project" value="TreeGrafter"/>
</dbReference>
<feature type="transmembrane region" description="Helical" evidence="8">
    <location>
        <begin position="25"/>
        <end position="47"/>
    </location>
</feature>
<dbReference type="Proteomes" id="UP000017200">
    <property type="component" value="Unassembled WGS sequence"/>
</dbReference>
<keyword evidence="5 8" id="KW-1133">Transmembrane helix</keyword>
<dbReference type="EMBL" id="AEIJ01000272">
    <property type="status" value="NOT_ANNOTATED_CDS"/>
    <property type="molecule type" value="Genomic_DNA"/>
</dbReference>
<proteinExistence type="inferred from homology"/>
<dbReference type="GO" id="GO:0005886">
    <property type="term" value="C:plasma membrane"/>
    <property type="evidence" value="ECO:0007669"/>
    <property type="project" value="TreeGrafter"/>
</dbReference>
<reference evidence="11" key="1">
    <citation type="submission" date="2010-11" db="EMBL/GenBank/DDBJ databases">
        <title>The genome sequence of Microbotryum violaceum strain p1A1 Lamole.</title>
        <authorList>
            <person name="Cuomo C."/>
            <person name="Perlin M."/>
            <person name="Young S.K."/>
            <person name="Zeng Q."/>
            <person name="Gargeya S."/>
            <person name="Alvarado L."/>
            <person name="Berlin A."/>
            <person name="Chapman S.B."/>
            <person name="Chen Z."/>
            <person name="Freedman E."/>
            <person name="Gellesch M."/>
            <person name="Goldberg J."/>
            <person name="Griggs A."/>
            <person name="Gujja S."/>
            <person name="Heilman E."/>
            <person name="Heiman D."/>
            <person name="Howarth C."/>
            <person name="Mehta T."/>
            <person name="Neiman D."/>
            <person name="Pearson M."/>
            <person name="Roberts A."/>
            <person name="Saif S."/>
            <person name="Shea T."/>
            <person name="Shenoy N."/>
            <person name="Sisk P."/>
            <person name="Stolte C."/>
            <person name="Sykes S."/>
            <person name="White J."/>
            <person name="Yandava C."/>
            <person name="Haas B."/>
            <person name="Nusbaum C."/>
            <person name="Birren B."/>
        </authorList>
    </citation>
    <scope>NUCLEOTIDE SEQUENCE [LARGE SCALE GENOMIC DNA]</scope>
    <source>
        <strain evidence="11">p1A1 Lamole</strain>
    </source>
</reference>
<evidence type="ECO:0000256" key="1">
    <source>
        <dbReference type="ARBA" id="ARBA00004141"/>
    </source>
</evidence>
<dbReference type="PANTHER" id="PTHR42810:SF2">
    <property type="entry name" value="PURINE PERMEASE C1399.01C-RELATED"/>
    <property type="match status" value="1"/>
</dbReference>
<dbReference type="STRING" id="683840.U5H6K8"/>
<reference evidence="10" key="4">
    <citation type="submission" date="2015-06" db="UniProtKB">
        <authorList>
            <consortium name="EnsemblFungi"/>
        </authorList>
    </citation>
    <scope>IDENTIFICATION</scope>
</reference>
<feature type="transmembrane region" description="Helical" evidence="8">
    <location>
        <begin position="53"/>
        <end position="73"/>
    </location>
</feature>
<feature type="transmembrane region" description="Helical" evidence="8">
    <location>
        <begin position="85"/>
        <end position="118"/>
    </location>
</feature>
<evidence type="ECO:0000256" key="5">
    <source>
        <dbReference type="ARBA" id="ARBA00022989"/>
    </source>
</evidence>
<dbReference type="InterPro" id="IPR006042">
    <property type="entry name" value="Xan_ur_permease"/>
</dbReference>
<evidence type="ECO:0000256" key="3">
    <source>
        <dbReference type="ARBA" id="ARBA00022448"/>
    </source>
</evidence>
<reference evidence="9" key="2">
    <citation type="submission" date="2010-11" db="EMBL/GenBank/DDBJ databases">
        <authorList>
            <consortium name="The Broad Institute Genome Sequencing Platform"/>
            <person name="Earl A."/>
            <person name="Ward D."/>
            <person name="Feldgarden M."/>
            <person name="Gevers D."/>
            <person name="Butler R."/>
            <person name="Young S.K."/>
            <person name="Zeng Q."/>
            <person name="Gargeya S."/>
            <person name="Fitzgerald M."/>
            <person name="Haas B."/>
            <person name="Abouelleil A."/>
            <person name="Alvarado L."/>
            <person name="Arachchi H.M."/>
            <person name="Berlin A."/>
            <person name="Brown A."/>
            <person name="Chapman S.B."/>
            <person name="Chen Z."/>
            <person name="Dunbar C."/>
            <person name="Freedman E."/>
            <person name="Gearin G."/>
            <person name="Gellesch M."/>
            <person name="Goldberg J."/>
            <person name="Griggs A."/>
            <person name="Gujja S."/>
            <person name="Heilman E."/>
            <person name="Heiman D."/>
            <person name="Howarth C."/>
            <person name="Larson L."/>
            <person name="Lui A."/>
            <person name="MacDonald P.J.P."/>
            <person name="Mehta T."/>
            <person name="Montmayeur A."/>
            <person name="Murphy C."/>
            <person name="Neiman D."/>
            <person name="Pearson M."/>
            <person name="Priest M."/>
            <person name="Roberts A."/>
            <person name="Saif S."/>
            <person name="Shea T."/>
            <person name="Shenoy N."/>
            <person name="Sisk P."/>
            <person name="Stolte C."/>
            <person name="Sykes S."/>
            <person name="White J."/>
            <person name="Yandava C."/>
            <person name="Wortman J."/>
            <person name="Nusbaum C."/>
            <person name="Birren B."/>
        </authorList>
    </citation>
    <scope>NUCLEOTIDE SEQUENCE</scope>
    <source>
        <strain evidence="9">P1A1 Lamole</strain>
    </source>
</reference>
<dbReference type="PANTHER" id="PTHR42810">
    <property type="entry name" value="PURINE PERMEASE C1399.01C-RELATED"/>
    <property type="match status" value="1"/>
</dbReference>